<dbReference type="Pfam" id="PF16478">
    <property type="entry name" value="DUF5055"/>
    <property type="match status" value="1"/>
</dbReference>
<protein>
    <submittedName>
        <fullName evidence="1">DUF5055 domain-containing protein</fullName>
    </submittedName>
</protein>
<reference evidence="1 2" key="1">
    <citation type="journal article" date="2016" name="Genome Announc.">
        <title>Draft Genome Sequence of Criibacterium bergeronii gen. nov., sp. nov., Strain CCRI-22567T, Isolated from a Vaginal Sample from a Woman with Bacterial Vaginosis.</title>
        <authorList>
            <person name="Maheux A.F."/>
            <person name="Berube E."/>
            <person name="Boudreau D.K."/>
            <person name="Raymond F."/>
            <person name="Corbeil J."/>
            <person name="Roy P.H."/>
            <person name="Boissinot M."/>
            <person name="Omar R.F."/>
        </authorList>
    </citation>
    <scope>NUCLEOTIDE SEQUENCE [LARGE SCALE GENOMIC DNA]</scope>
    <source>
        <strain evidence="1 2">CCRI-22567</strain>
    </source>
</reference>
<comment type="caution">
    <text evidence="1">The sequence shown here is derived from an EMBL/GenBank/DDBJ whole genome shotgun (WGS) entry which is preliminary data.</text>
</comment>
<sequence>MAKQLRFNFKEKDYTLEFTRKTVTEMEKKGFIASEVEDKPMSTLPALFEGAFLAHHRFEKKETINEIFSKMTNKEELIGKLAEMYNEPIIALVEEPAESEGNLSWTASF</sequence>
<dbReference type="STRING" id="1871336.BBG48_06465"/>
<dbReference type="EMBL" id="MBEW02000007">
    <property type="protein sequence ID" value="RDY21442.1"/>
    <property type="molecule type" value="Genomic_DNA"/>
</dbReference>
<organism evidence="1 2">
    <name type="scientific">Criibacterium bergeronii</name>
    <dbReference type="NCBI Taxonomy" id="1871336"/>
    <lineage>
        <taxon>Bacteria</taxon>
        <taxon>Bacillati</taxon>
        <taxon>Bacillota</taxon>
        <taxon>Clostridia</taxon>
        <taxon>Peptostreptococcales</taxon>
        <taxon>Filifactoraceae</taxon>
        <taxon>Criibacterium</taxon>
    </lineage>
</organism>
<dbReference type="InterPro" id="IPR032481">
    <property type="entry name" value="DUF5055"/>
</dbReference>
<dbReference type="AlphaFoldDB" id="A0A1C0ADY7"/>
<dbReference type="Proteomes" id="UP000093352">
    <property type="component" value="Unassembled WGS sequence"/>
</dbReference>
<evidence type="ECO:0000313" key="2">
    <source>
        <dbReference type="Proteomes" id="UP000093352"/>
    </source>
</evidence>
<dbReference type="RefSeq" id="WP_068913598.1">
    <property type="nucleotide sequence ID" value="NZ_MBEW02000007.1"/>
</dbReference>
<keyword evidence="2" id="KW-1185">Reference proteome</keyword>
<gene>
    <name evidence="1" type="ORF">BBG48_004800</name>
</gene>
<proteinExistence type="predicted"/>
<accession>A0A1C0ADY7</accession>
<name>A0A1C0ADY7_9FIRM</name>
<evidence type="ECO:0000313" key="1">
    <source>
        <dbReference type="EMBL" id="RDY21442.1"/>
    </source>
</evidence>